<comment type="caution">
    <text evidence="4">The sequence shown here is derived from an EMBL/GenBank/DDBJ whole genome shotgun (WGS) entry which is preliminary data.</text>
</comment>
<evidence type="ECO:0000256" key="1">
    <source>
        <dbReference type="ARBA" id="ARBA00023125"/>
    </source>
</evidence>
<keyword evidence="1 2" id="KW-0238">DNA-binding</keyword>
<feature type="domain" description="HTH tetR-type" evidence="3">
    <location>
        <begin position="28"/>
        <end position="88"/>
    </location>
</feature>
<dbReference type="Proteomes" id="UP000321249">
    <property type="component" value="Unassembled WGS sequence"/>
</dbReference>
<dbReference type="PROSITE" id="PS50977">
    <property type="entry name" value="HTH_TETR_2"/>
    <property type="match status" value="1"/>
</dbReference>
<feature type="DNA-binding region" description="H-T-H motif" evidence="2">
    <location>
        <begin position="51"/>
        <end position="70"/>
    </location>
</feature>
<dbReference type="SUPFAM" id="SSF46689">
    <property type="entry name" value="Homeodomain-like"/>
    <property type="match status" value="1"/>
</dbReference>
<organism evidence="4 5">
    <name type="scientific">Allosphingosinicella ginsenosidimutans</name>
    <dbReference type="NCBI Taxonomy" id="1176539"/>
    <lineage>
        <taxon>Bacteria</taxon>
        <taxon>Pseudomonadati</taxon>
        <taxon>Pseudomonadota</taxon>
        <taxon>Alphaproteobacteria</taxon>
        <taxon>Sphingomonadales</taxon>
        <taxon>Sphingomonadaceae</taxon>
        <taxon>Allosphingosinicella</taxon>
    </lineage>
</organism>
<gene>
    <name evidence="4" type="ORF">FRZ32_13045</name>
</gene>
<evidence type="ECO:0000259" key="3">
    <source>
        <dbReference type="PROSITE" id="PS50977"/>
    </source>
</evidence>
<dbReference type="InterPro" id="IPR041678">
    <property type="entry name" value="TetR_C_16"/>
</dbReference>
<reference evidence="4 5" key="1">
    <citation type="journal article" date="2015" name="J. Microbiol.">
        <title>Sphingosinicella ginsenosidimutans sp. nov., with ginsenoside converting activity.</title>
        <authorList>
            <person name="Kim J.K."/>
            <person name="Kang M.S."/>
            <person name="Park S.C."/>
            <person name="Kim K.M."/>
            <person name="Choi K."/>
            <person name="Yoon M.H."/>
            <person name="Im W.T."/>
        </authorList>
    </citation>
    <scope>NUCLEOTIDE SEQUENCE [LARGE SCALE GENOMIC DNA]</scope>
    <source>
        <strain evidence="4 5">BS-11</strain>
    </source>
</reference>
<dbReference type="GO" id="GO:0000976">
    <property type="term" value="F:transcription cis-regulatory region binding"/>
    <property type="evidence" value="ECO:0007669"/>
    <property type="project" value="TreeGrafter"/>
</dbReference>
<dbReference type="InterPro" id="IPR001647">
    <property type="entry name" value="HTH_TetR"/>
</dbReference>
<dbReference type="PANTHER" id="PTHR30055">
    <property type="entry name" value="HTH-TYPE TRANSCRIPTIONAL REGULATOR RUTR"/>
    <property type="match status" value="1"/>
</dbReference>
<name>A0A5C6TVW2_9SPHN</name>
<dbReference type="InterPro" id="IPR050109">
    <property type="entry name" value="HTH-type_TetR-like_transc_reg"/>
</dbReference>
<dbReference type="Gene3D" id="1.10.357.10">
    <property type="entry name" value="Tetracycline Repressor, domain 2"/>
    <property type="match status" value="1"/>
</dbReference>
<dbReference type="GO" id="GO:0003700">
    <property type="term" value="F:DNA-binding transcription factor activity"/>
    <property type="evidence" value="ECO:0007669"/>
    <property type="project" value="TreeGrafter"/>
</dbReference>
<accession>A0A5C6TVW2</accession>
<dbReference type="InterPro" id="IPR036271">
    <property type="entry name" value="Tet_transcr_reg_TetR-rel_C_sf"/>
</dbReference>
<dbReference type="InterPro" id="IPR009057">
    <property type="entry name" value="Homeodomain-like_sf"/>
</dbReference>
<evidence type="ECO:0000313" key="4">
    <source>
        <dbReference type="EMBL" id="TXC64497.1"/>
    </source>
</evidence>
<keyword evidence="5" id="KW-1185">Reference proteome</keyword>
<proteinExistence type="predicted"/>
<protein>
    <submittedName>
        <fullName evidence="4">TetR/AcrR family transcriptional regulator</fullName>
    </submittedName>
</protein>
<sequence>MLILQPQLIGPPSVTLGEIVERKRKSAADTRGELLRAARRRFLDESYENVGLRDIARDVGVDVALVSRYFGSKEQLFREVLRGGKEKFDAGLPVADLPAYLVSMLTQTDASADVEHVEKMLISLRSASSPVASRLVREAIEGDVLEPLSALIGGEDPEVRASLILAVLMGTTILRTVMSVEPMCDGCPDTMRARLLRLFEAALADR</sequence>
<dbReference type="PANTHER" id="PTHR30055:SF235">
    <property type="entry name" value="TRANSCRIPTIONAL REGULATORY PROTEIN"/>
    <property type="match status" value="1"/>
</dbReference>
<dbReference type="Pfam" id="PF17920">
    <property type="entry name" value="TetR_C_16"/>
    <property type="match status" value="1"/>
</dbReference>
<dbReference type="SUPFAM" id="SSF48498">
    <property type="entry name" value="Tetracyclin repressor-like, C-terminal domain"/>
    <property type="match status" value="1"/>
</dbReference>
<evidence type="ECO:0000256" key="2">
    <source>
        <dbReference type="PROSITE-ProRule" id="PRU00335"/>
    </source>
</evidence>
<dbReference type="AlphaFoldDB" id="A0A5C6TVW2"/>
<evidence type="ECO:0000313" key="5">
    <source>
        <dbReference type="Proteomes" id="UP000321249"/>
    </source>
</evidence>
<dbReference type="EMBL" id="VOQQ01000001">
    <property type="protein sequence ID" value="TXC64497.1"/>
    <property type="molecule type" value="Genomic_DNA"/>
</dbReference>
<dbReference type="Pfam" id="PF00440">
    <property type="entry name" value="TetR_N"/>
    <property type="match status" value="1"/>
</dbReference>